<evidence type="ECO:0008006" key="4">
    <source>
        <dbReference type="Google" id="ProtNLM"/>
    </source>
</evidence>
<dbReference type="HOGENOM" id="CLU_829073_0_0_1"/>
<proteinExistence type="predicted"/>
<evidence type="ECO:0000313" key="2">
    <source>
        <dbReference type="EMBL" id="ERF69220.1"/>
    </source>
</evidence>
<evidence type="ECO:0000313" key="3">
    <source>
        <dbReference type="Proteomes" id="UP000019373"/>
    </source>
</evidence>
<dbReference type="RefSeq" id="XP_007805280.1">
    <property type="nucleotide sequence ID" value="XM_007807089.1"/>
</dbReference>
<dbReference type="OrthoDB" id="3799661at2759"/>
<keyword evidence="3" id="KW-1185">Reference proteome</keyword>
<reference evidence="3" key="1">
    <citation type="journal article" date="2014" name="BMC Genomics">
        <title>Genome characteristics reveal the impact of lichenization on lichen-forming fungus Endocarpon pusillum Hedwig (Verrucariales, Ascomycota).</title>
        <authorList>
            <person name="Wang Y.-Y."/>
            <person name="Liu B."/>
            <person name="Zhang X.-Y."/>
            <person name="Zhou Q.-M."/>
            <person name="Zhang T."/>
            <person name="Li H."/>
            <person name="Yu Y.-F."/>
            <person name="Zhang X.-L."/>
            <person name="Hao X.-Y."/>
            <person name="Wang M."/>
            <person name="Wang L."/>
            <person name="Wei J.-C."/>
        </authorList>
    </citation>
    <scope>NUCLEOTIDE SEQUENCE [LARGE SCALE GENOMIC DNA]</scope>
    <source>
        <strain evidence="3">Z07020 / HMAS-L-300199</strain>
    </source>
</reference>
<feature type="compositionally biased region" description="Polar residues" evidence="1">
    <location>
        <begin position="131"/>
        <end position="144"/>
    </location>
</feature>
<sequence length="335" mass="37277">MDCIDESTIEVCSNNDSCTYFSNLPTRATQSMFPCAISSLDAVSIGFKFRYELILSTRNSSYQKGSCTQAVKIDPHLCLYQSDDGDTYQATKCRVQYHAPPKRFRVVAGIEEGITRKKSPPVSGFERIIGPTTSDNPTTEQTVPPNDAEDRNPARYPSSDASALAGQASPVVQAERTPAGMANENITALESSGLVGSVNSEAETWAATMHIFPDRHRRGQTRIRRCFVDTCSDINLVSKKTLDDLQLRYDPNVEDQVYGISGPPLLPIGSIVLTWHMDGQEVIYSQKFLVMPDEMPVRFDVLLGKPWINKTGAVRRNSKVMMLTRRLGLHHYHNP</sequence>
<gene>
    <name evidence="2" type="ORF">EPUS_01177</name>
</gene>
<feature type="region of interest" description="Disordered" evidence="1">
    <location>
        <begin position="116"/>
        <end position="171"/>
    </location>
</feature>
<organism evidence="2 3">
    <name type="scientific">Endocarpon pusillum (strain Z07020 / HMAS-L-300199)</name>
    <name type="common">Lichen-forming fungus</name>
    <dbReference type="NCBI Taxonomy" id="1263415"/>
    <lineage>
        <taxon>Eukaryota</taxon>
        <taxon>Fungi</taxon>
        <taxon>Dikarya</taxon>
        <taxon>Ascomycota</taxon>
        <taxon>Pezizomycotina</taxon>
        <taxon>Eurotiomycetes</taxon>
        <taxon>Chaetothyriomycetidae</taxon>
        <taxon>Verrucariales</taxon>
        <taxon>Verrucariaceae</taxon>
        <taxon>Endocarpon</taxon>
    </lineage>
</organism>
<evidence type="ECO:0000256" key="1">
    <source>
        <dbReference type="SAM" id="MobiDB-lite"/>
    </source>
</evidence>
<dbReference type="InterPro" id="IPR021109">
    <property type="entry name" value="Peptidase_aspartic_dom_sf"/>
</dbReference>
<dbReference type="EMBL" id="KE721469">
    <property type="protein sequence ID" value="ERF69220.1"/>
    <property type="molecule type" value="Genomic_DNA"/>
</dbReference>
<name>U1HGG7_ENDPU</name>
<dbReference type="Gene3D" id="2.40.70.10">
    <property type="entry name" value="Acid Proteases"/>
    <property type="match status" value="1"/>
</dbReference>
<dbReference type="AlphaFoldDB" id="U1HGG7"/>
<accession>U1HGG7</accession>
<protein>
    <recommendedName>
        <fullName evidence="4">Peptidase A2 domain-containing protein</fullName>
    </recommendedName>
</protein>
<dbReference type="GeneID" id="19236235"/>
<dbReference type="Proteomes" id="UP000019373">
    <property type="component" value="Unassembled WGS sequence"/>
</dbReference>
<dbReference type="CDD" id="cd00303">
    <property type="entry name" value="retropepsin_like"/>
    <property type="match status" value="1"/>
</dbReference>